<name>A0AAV4QUI0_CAEEX</name>
<accession>A0AAV4QUI0</accession>
<evidence type="ECO:0000313" key="1">
    <source>
        <dbReference type="EMBL" id="GIY11772.1"/>
    </source>
</evidence>
<organism evidence="1 2">
    <name type="scientific">Caerostris extrusa</name>
    <name type="common">Bark spider</name>
    <name type="synonym">Caerostris bankana</name>
    <dbReference type="NCBI Taxonomy" id="172846"/>
    <lineage>
        <taxon>Eukaryota</taxon>
        <taxon>Metazoa</taxon>
        <taxon>Ecdysozoa</taxon>
        <taxon>Arthropoda</taxon>
        <taxon>Chelicerata</taxon>
        <taxon>Arachnida</taxon>
        <taxon>Araneae</taxon>
        <taxon>Araneomorphae</taxon>
        <taxon>Entelegynae</taxon>
        <taxon>Araneoidea</taxon>
        <taxon>Araneidae</taxon>
        <taxon>Caerostris</taxon>
    </lineage>
</organism>
<proteinExistence type="predicted"/>
<protein>
    <submittedName>
        <fullName evidence="1">Uncharacterized protein</fullName>
    </submittedName>
</protein>
<dbReference type="Proteomes" id="UP001054945">
    <property type="component" value="Unassembled WGS sequence"/>
</dbReference>
<comment type="caution">
    <text evidence="1">The sequence shown here is derived from an EMBL/GenBank/DDBJ whole genome shotgun (WGS) entry which is preliminary data.</text>
</comment>
<reference evidence="1 2" key="1">
    <citation type="submission" date="2021-06" db="EMBL/GenBank/DDBJ databases">
        <title>Caerostris extrusa draft genome.</title>
        <authorList>
            <person name="Kono N."/>
            <person name="Arakawa K."/>
        </authorList>
    </citation>
    <scope>NUCLEOTIDE SEQUENCE [LARGE SCALE GENOMIC DNA]</scope>
</reference>
<gene>
    <name evidence="1" type="ORF">CEXT_807141</name>
</gene>
<sequence>MGAIIAAQNLHVPCAEVPHFKKSIFVVCMIPHLYQQWKARSPCLMERLFRVSQDFTQAFRWYWFTTQKTLQQQSCRRAHQKSTTHSQAKLIHTPPGKYPF</sequence>
<dbReference type="AlphaFoldDB" id="A0AAV4QUI0"/>
<dbReference type="EMBL" id="BPLR01006694">
    <property type="protein sequence ID" value="GIY11772.1"/>
    <property type="molecule type" value="Genomic_DNA"/>
</dbReference>
<evidence type="ECO:0000313" key="2">
    <source>
        <dbReference type="Proteomes" id="UP001054945"/>
    </source>
</evidence>
<keyword evidence="2" id="KW-1185">Reference proteome</keyword>